<reference evidence="1" key="2">
    <citation type="journal article" date="2015" name="Data Brief">
        <title>Shoot transcriptome of the giant reed, Arundo donax.</title>
        <authorList>
            <person name="Barrero R.A."/>
            <person name="Guerrero F.D."/>
            <person name="Moolhuijzen P."/>
            <person name="Goolsby J.A."/>
            <person name="Tidwell J."/>
            <person name="Bellgard S.E."/>
            <person name="Bellgard M.I."/>
        </authorList>
    </citation>
    <scope>NUCLEOTIDE SEQUENCE</scope>
    <source>
        <tissue evidence="1">Shoot tissue taken approximately 20 cm above the soil surface</tissue>
    </source>
</reference>
<sequence length="37" mass="4325">MALHMIQKLYQAVQNESHVTRSLKHCHWISVISPIPK</sequence>
<accession>A0A0A8ZB05</accession>
<name>A0A0A8ZB05_ARUDO</name>
<evidence type="ECO:0000313" key="1">
    <source>
        <dbReference type="EMBL" id="JAD34868.1"/>
    </source>
</evidence>
<dbReference type="EMBL" id="GBRH01263027">
    <property type="protein sequence ID" value="JAD34868.1"/>
    <property type="molecule type" value="Transcribed_RNA"/>
</dbReference>
<organism evidence="1">
    <name type="scientific">Arundo donax</name>
    <name type="common">Giant reed</name>
    <name type="synonym">Donax arundinaceus</name>
    <dbReference type="NCBI Taxonomy" id="35708"/>
    <lineage>
        <taxon>Eukaryota</taxon>
        <taxon>Viridiplantae</taxon>
        <taxon>Streptophyta</taxon>
        <taxon>Embryophyta</taxon>
        <taxon>Tracheophyta</taxon>
        <taxon>Spermatophyta</taxon>
        <taxon>Magnoliopsida</taxon>
        <taxon>Liliopsida</taxon>
        <taxon>Poales</taxon>
        <taxon>Poaceae</taxon>
        <taxon>PACMAD clade</taxon>
        <taxon>Arundinoideae</taxon>
        <taxon>Arundineae</taxon>
        <taxon>Arundo</taxon>
    </lineage>
</organism>
<dbReference type="AlphaFoldDB" id="A0A0A8ZB05"/>
<reference evidence="1" key="1">
    <citation type="submission" date="2014-09" db="EMBL/GenBank/DDBJ databases">
        <authorList>
            <person name="Magalhaes I.L.F."/>
            <person name="Oliveira U."/>
            <person name="Santos F.R."/>
            <person name="Vidigal T.H.D.A."/>
            <person name="Brescovit A.D."/>
            <person name="Santos A.J."/>
        </authorList>
    </citation>
    <scope>NUCLEOTIDE SEQUENCE</scope>
    <source>
        <tissue evidence="1">Shoot tissue taken approximately 20 cm above the soil surface</tissue>
    </source>
</reference>
<protein>
    <submittedName>
        <fullName evidence="1">Uncharacterized protein</fullName>
    </submittedName>
</protein>
<proteinExistence type="predicted"/>